<dbReference type="Proteomes" id="UP001604277">
    <property type="component" value="Unassembled WGS sequence"/>
</dbReference>
<sequence length="143" mass="16093">MKKSMKRVEIHVPPWHRLAYLHAKWFGSYKRTINEIPVRDGSNSSEDLTEELRESRDLSHEGGGELTREGGEQKLTTKPPSSDAATHKAISGMGKKGGRQPIEQGSLNDIDDESTNRQTASIYRCFHYGSVDLSRFITYTQLG</sequence>
<protein>
    <submittedName>
        <fullName evidence="2">Uncharacterized protein</fullName>
    </submittedName>
</protein>
<keyword evidence="3" id="KW-1185">Reference proteome</keyword>
<feature type="region of interest" description="Disordered" evidence="1">
    <location>
        <begin position="36"/>
        <end position="114"/>
    </location>
</feature>
<comment type="caution">
    <text evidence="2">The sequence shown here is derived from an EMBL/GenBank/DDBJ whole genome shotgun (WGS) entry which is preliminary data.</text>
</comment>
<feature type="compositionally biased region" description="Polar residues" evidence="1">
    <location>
        <begin position="74"/>
        <end position="84"/>
    </location>
</feature>
<proteinExistence type="predicted"/>
<gene>
    <name evidence="2" type="ORF">Fot_24037</name>
</gene>
<dbReference type="EMBL" id="JBFOLJ010000007">
    <property type="protein sequence ID" value="KAL2520114.1"/>
    <property type="molecule type" value="Genomic_DNA"/>
</dbReference>
<dbReference type="InterPro" id="IPR006502">
    <property type="entry name" value="PDDEXK-like"/>
</dbReference>
<reference evidence="3" key="1">
    <citation type="submission" date="2024-07" db="EMBL/GenBank/DDBJ databases">
        <title>Two chromosome-level genome assemblies of Korean endemic species Abeliophyllum distichum and Forsythia ovata (Oleaceae).</title>
        <authorList>
            <person name="Jang H."/>
        </authorList>
    </citation>
    <scope>NUCLEOTIDE SEQUENCE [LARGE SCALE GENOMIC DNA]</scope>
</reference>
<evidence type="ECO:0000313" key="2">
    <source>
        <dbReference type="EMBL" id="KAL2520114.1"/>
    </source>
</evidence>
<evidence type="ECO:0000256" key="1">
    <source>
        <dbReference type="SAM" id="MobiDB-lite"/>
    </source>
</evidence>
<name>A0ABD1U537_9LAMI</name>
<dbReference type="AlphaFoldDB" id="A0ABD1U537"/>
<feature type="compositionally biased region" description="Basic and acidic residues" evidence="1">
    <location>
        <begin position="50"/>
        <end position="72"/>
    </location>
</feature>
<organism evidence="2 3">
    <name type="scientific">Forsythia ovata</name>
    <dbReference type="NCBI Taxonomy" id="205694"/>
    <lineage>
        <taxon>Eukaryota</taxon>
        <taxon>Viridiplantae</taxon>
        <taxon>Streptophyta</taxon>
        <taxon>Embryophyta</taxon>
        <taxon>Tracheophyta</taxon>
        <taxon>Spermatophyta</taxon>
        <taxon>Magnoliopsida</taxon>
        <taxon>eudicotyledons</taxon>
        <taxon>Gunneridae</taxon>
        <taxon>Pentapetalae</taxon>
        <taxon>asterids</taxon>
        <taxon>lamiids</taxon>
        <taxon>Lamiales</taxon>
        <taxon>Oleaceae</taxon>
        <taxon>Forsythieae</taxon>
        <taxon>Forsythia</taxon>
    </lineage>
</organism>
<dbReference type="Pfam" id="PF04720">
    <property type="entry name" value="PDDEXK_6"/>
    <property type="match status" value="1"/>
</dbReference>
<evidence type="ECO:0000313" key="3">
    <source>
        <dbReference type="Proteomes" id="UP001604277"/>
    </source>
</evidence>
<accession>A0ABD1U537</accession>